<reference evidence="2 3" key="1">
    <citation type="submission" date="2019-01" db="EMBL/GenBank/DDBJ databases">
        <title>Genome sequencing of strain FW100M-8.</title>
        <authorList>
            <person name="Heo J."/>
            <person name="Kim S.-J."/>
            <person name="Kim J.-S."/>
            <person name="Hong S.-B."/>
            <person name="Kwon S.-W."/>
        </authorList>
    </citation>
    <scope>NUCLEOTIDE SEQUENCE [LARGE SCALE GENOMIC DNA]</scope>
    <source>
        <strain evidence="2 3">FW100M-8</strain>
    </source>
</reference>
<dbReference type="Proteomes" id="UP000291259">
    <property type="component" value="Chromosome"/>
</dbReference>
<feature type="region of interest" description="Disordered" evidence="1">
    <location>
        <begin position="1"/>
        <end position="32"/>
    </location>
</feature>
<evidence type="ECO:0000256" key="1">
    <source>
        <dbReference type="SAM" id="MobiDB-lite"/>
    </source>
</evidence>
<sequence length="101" mass="10657">MEHPEEFSGPTPDNALSLGPTPGFHPDGTIDPTAFKTASDEAFFWSGRSNGIGGADVAGVYASDFGGTTLEQLMERRGIEMPEWNPDDPDVVGTWKAASAA</sequence>
<evidence type="ECO:0000313" key="3">
    <source>
        <dbReference type="Proteomes" id="UP000291259"/>
    </source>
</evidence>
<proteinExistence type="predicted"/>
<evidence type="ECO:0000313" key="2">
    <source>
        <dbReference type="EMBL" id="QAY72187.1"/>
    </source>
</evidence>
<accession>A0A4P6FEQ1</accession>
<dbReference type="EMBL" id="CP035491">
    <property type="protein sequence ID" value="QAY72187.1"/>
    <property type="molecule type" value="Genomic_DNA"/>
</dbReference>
<keyword evidence="3" id="KW-1185">Reference proteome</keyword>
<dbReference type="RefSeq" id="WP_129188147.1">
    <property type="nucleotide sequence ID" value="NZ_CP035491.1"/>
</dbReference>
<name>A0A4P6FEQ1_9MICO</name>
<organism evidence="2 3">
    <name type="scientific">Agromyces protaetiae</name>
    <dbReference type="NCBI Taxonomy" id="2509455"/>
    <lineage>
        <taxon>Bacteria</taxon>
        <taxon>Bacillati</taxon>
        <taxon>Actinomycetota</taxon>
        <taxon>Actinomycetes</taxon>
        <taxon>Micrococcales</taxon>
        <taxon>Microbacteriaceae</taxon>
        <taxon>Agromyces</taxon>
    </lineage>
</organism>
<dbReference type="KEGG" id="agf:ET445_01365"/>
<dbReference type="OrthoDB" id="3259283at2"/>
<protein>
    <submittedName>
        <fullName evidence="2">Uncharacterized protein</fullName>
    </submittedName>
</protein>
<gene>
    <name evidence="2" type="ORF">ET445_01365</name>
</gene>
<dbReference type="AlphaFoldDB" id="A0A4P6FEQ1"/>